<dbReference type="GO" id="GO:0033180">
    <property type="term" value="C:proton-transporting V-type ATPase, V1 domain"/>
    <property type="evidence" value="ECO:0007669"/>
    <property type="project" value="InterPro"/>
</dbReference>
<dbReference type="PANTHER" id="PTHR13861">
    <property type="entry name" value="VACUOLAR ATP SYNTHASE SUBUNIT F"/>
    <property type="match status" value="1"/>
</dbReference>
<comment type="subunit">
    <text evidence="6">V-ATPase is a heteromultimeric enzyme composed of a peripheral catalytic V1 complex (components A to H) attached to an integral membrane V0 proton pore complex (components: a, c, c', c'', d, e, f and VOA1).</text>
</comment>
<dbReference type="PANTHER" id="PTHR13861:SF2">
    <property type="entry name" value="V-TYPE PROTON ATPASE SUBUNIT F"/>
    <property type="match status" value="1"/>
</dbReference>
<proteinExistence type="inferred from homology"/>
<dbReference type="Pfam" id="PF01990">
    <property type="entry name" value="ATP-synt_F"/>
    <property type="match status" value="1"/>
</dbReference>
<comment type="function">
    <text evidence="8">Subunit of the V1 complex of vacuolar(H+)-ATPase (V-ATPase), a multisubunit enzyme composed of a peripheral complex (V1) that hydrolyzes ATP and a membrane integral complex (V0) that translocates protons. V-ATPase is responsible for acidifying and maintaining the pH of intracellular compartments.</text>
</comment>
<gene>
    <name evidence="9" type="ORF">ROZALSC1DRAFT_31007</name>
</gene>
<evidence type="ECO:0000256" key="6">
    <source>
        <dbReference type="ARBA" id="ARBA00029477"/>
    </source>
</evidence>
<dbReference type="SUPFAM" id="SSF159468">
    <property type="entry name" value="AtpF-like"/>
    <property type="match status" value="1"/>
</dbReference>
<keyword evidence="4" id="KW-0375">Hydrogen ion transport</keyword>
<dbReference type="FunFam" id="3.40.50.10580:FF:000004">
    <property type="entry name" value="V-type proton ATPase subunit F"/>
    <property type="match status" value="1"/>
</dbReference>
<protein>
    <recommendedName>
        <fullName evidence="2">V-type proton ATPase subunit F</fullName>
    </recommendedName>
    <alternativeName>
        <fullName evidence="7">Vacuolar proton pump subunit F</fullName>
    </alternativeName>
</protein>
<dbReference type="NCBIfam" id="TIGR01101">
    <property type="entry name" value="V_ATP_synt_F"/>
    <property type="match status" value="1"/>
</dbReference>
<evidence type="ECO:0000256" key="2">
    <source>
        <dbReference type="ARBA" id="ARBA00013430"/>
    </source>
</evidence>
<accession>A0A4P9YF09</accession>
<name>A0A4P9YF09_ROZAC</name>
<dbReference type="InterPro" id="IPR008218">
    <property type="entry name" value="ATPase_V1-cplx_f_g_su"/>
</dbReference>
<dbReference type="AlphaFoldDB" id="A0A4P9YF09"/>
<reference evidence="10" key="1">
    <citation type="journal article" date="2018" name="Nat. Microbiol.">
        <title>Leveraging single-cell genomics to expand the fungal tree of life.</title>
        <authorList>
            <person name="Ahrendt S.R."/>
            <person name="Quandt C.A."/>
            <person name="Ciobanu D."/>
            <person name="Clum A."/>
            <person name="Salamov A."/>
            <person name="Andreopoulos B."/>
            <person name="Cheng J.F."/>
            <person name="Woyke T."/>
            <person name="Pelin A."/>
            <person name="Henrissat B."/>
            <person name="Reynolds N.K."/>
            <person name="Benny G.L."/>
            <person name="Smith M.E."/>
            <person name="James T.Y."/>
            <person name="Grigoriev I.V."/>
        </authorList>
    </citation>
    <scope>NUCLEOTIDE SEQUENCE [LARGE SCALE GENOMIC DNA]</scope>
    <source>
        <strain evidence="10">CSF55</strain>
    </source>
</reference>
<evidence type="ECO:0000256" key="7">
    <source>
        <dbReference type="ARBA" id="ARBA00030311"/>
    </source>
</evidence>
<evidence type="ECO:0000256" key="4">
    <source>
        <dbReference type="ARBA" id="ARBA00022781"/>
    </source>
</evidence>
<evidence type="ECO:0000256" key="3">
    <source>
        <dbReference type="ARBA" id="ARBA00022448"/>
    </source>
</evidence>
<dbReference type="Proteomes" id="UP000281549">
    <property type="component" value="Unassembled WGS sequence"/>
</dbReference>
<evidence type="ECO:0000256" key="8">
    <source>
        <dbReference type="ARBA" id="ARBA00046254"/>
    </source>
</evidence>
<dbReference type="InterPro" id="IPR005772">
    <property type="entry name" value="ATPase_V1-cplx_fsu_euk"/>
</dbReference>
<evidence type="ECO:0000256" key="5">
    <source>
        <dbReference type="ARBA" id="ARBA00023065"/>
    </source>
</evidence>
<keyword evidence="3" id="KW-0813">Transport</keyword>
<dbReference type="InterPro" id="IPR036906">
    <property type="entry name" value="ATPase_V1_fsu_sf"/>
</dbReference>
<dbReference type="EMBL" id="ML005992">
    <property type="protein sequence ID" value="RKP17161.1"/>
    <property type="molecule type" value="Genomic_DNA"/>
</dbReference>
<evidence type="ECO:0000256" key="1">
    <source>
        <dbReference type="ARBA" id="ARBA00010148"/>
    </source>
</evidence>
<dbReference type="Gene3D" id="3.40.50.10580">
    <property type="entry name" value="ATPase, V1 complex, subunit F"/>
    <property type="match status" value="1"/>
</dbReference>
<evidence type="ECO:0000313" key="9">
    <source>
        <dbReference type="EMBL" id="RKP17161.1"/>
    </source>
</evidence>
<keyword evidence="5" id="KW-0406">Ion transport</keyword>
<evidence type="ECO:0000313" key="10">
    <source>
        <dbReference type="Proteomes" id="UP000281549"/>
    </source>
</evidence>
<sequence length="355" mass="40622">MSKPSNVKDRCLIAIIGDEDTVTGCLLAGVGHVDARQKSNFLVVDNKTSVSLIEETFKTFLSRKDIAIILINQHIAEEIRHLLEAHHDAFPSVLEIPSKDHPYDPEKDSVLKRWTIPSPSLRILMFAIPTLEGVEVENGDDEVFGITGFGDFVTKSTEPETKTESPILECLRNYEISKKILSSGDLNIKVLSKLKWKEYEEDVFAQLSKSQKGLFINMNECQSNNNRLYFFHRENCEELKCVVQDDLCNIFISLKNNERIKLILNRSSIDTNAFQSLIDLLDSKNKTDKRFDVEIELEKAKAEYERRCKEALAWYEAECKRIRNGNEYRQESIDPTSDLICGICVTFQSTISTHF</sequence>
<dbReference type="GO" id="GO:0046961">
    <property type="term" value="F:proton-transporting ATPase activity, rotational mechanism"/>
    <property type="evidence" value="ECO:0007669"/>
    <property type="project" value="InterPro"/>
</dbReference>
<organism evidence="9 10">
    <name type="scientific">Rozella allomycis (strain CSF55)</name>
    <dbReference type="NCBI Taxonomy" id="988480"/>
    <lineage>
        <taxon>Eukaryota</taxon>
        <taxon>Fungi</taxon>
        <taxon>Fungi incertae sedis</taxon>
        <taxon>Cryptomycota</taxon>
        <taxon>Cryptomycota incertae sedis</taxon>
        <taxon>Rozella</taxon>
    </lineage>
</organism>
<comment type="similarity">
    <text evidence="1">Belongs to the V-ATPase F subunit family.</text>
</comment>